<evidence type="ECO:0000256" key="1">
    <source>
        <dbReference type="SAM" id="SignalP"/>
    </source>
</evidence>
<dbReference type="EMBL" id="CP065748">
    <property type="protein sequence ID" value="QPS82577.1"/>
    <property type="molecule type" value="Genomic_DNA"/>
</dbReference>
<dbReference type="KEGG" id="dla:I6G47_05710"/>
<evidence type="ECO:0000313" key="2">
    <source>
        <dbReference type="EMBL" id="QPS82577.1"/>
    </source>
</evidence>
<keyword evidence="3" id="KW-1185">Reference proteome</keyword>
<reference evidence="2 3" key="1">
    <citation type="submission" date="2020-12" db="EMBL/GenBank/DDBJ databases">
        <title>FDA dAtabase for Regulatory Grade micrObial Sequences (FDA-ARGOS): Supporting development and validation of Infectious Disease Dx tests.</title>
        <authorList>
            <person name="Sproer C."/>
            <person name="Gronow S."/>
            <person name="Severitt S."/>
            <person name="Schroder I."/>
            <person name="Tallon L."/>
            <person name="Sadzewicz L."/>
            <person name="Zhao X."/>
            <person name="Boylan J."/>
            <person name="Ott S."/>
            <person name="Bowen H."/>
            <person name="Vavikolanu K."/>
            <person name="Mehta A."/>
            <person name="Aluvathingal J."/>
            <person name="Nadendla S."/>
            <person name="Lowell S."/>
            <person name="Myers T."/>
            <person name="Yan Y."/>
            <person name="Sichtig H."/>
        </authorList>
    </citation>
    <scope>NUCLEOTIDE SEQUENCE [LARGE SCALE GENOMIC DNA]</scope>
    <source>
        <strain evidence="2 3">FDAARGOS_890</strain>
    </source>
</reference>
<feature type="chain" id="PRO_5032656293" evidence="1">
    <location>
        <begin position="20"/>
        <end position="114"/>
    </location>
</feature>
<proteinExistence type="predicted"/>
<evidence type="ECO:0000313" key="3">
    <source>
        <dbReference type="Proteomes" id="UP000595064"/>
    </source>
</evidence>
<dbReference type="Proteomes" id="UP000595064">
    <property type="component" value="Chromosome"/>
</dbReference>
<name>A0A7T2YUW8_9BURK</name>
<protein>
    <submittedName>
        <fullName evidence="2">Uncharacterized protein</fullName>
    </submittedName>
</protein>
<sequence length="114" mass="12564">MTRIFFMLVAIMISGTTSAGEKNSPPIQDLQEIKRSADEFLIGESRQKRTQFTAVRVNPKIIVEQCAVPLESDWASSDSGVLGKRVQVVCKLTLPNNKGWHVLGPIEASVIPKN</sequence>
<gene>
    <name evidence="2" type="ORF">I6G47_05710</name>
</gene>
<feature type="signal peptide" evidence="1">
    <location>
        <begin position="1"/>
        <end position="19"/>
    </location>
</feature>
<organism evidence="2 3">
    <name type="scientific">Delftia lacustris</name>
    <dbReference type="NCBI Taxonomy" id="558537"/>
    <lineage>
        <taxon>Bacteria</taxon>
        <taxon>Pseudomonadati</taxon>
        <taxon>Pseudomonadota</taxon>
        <taxon>Betaproteobacteria</taxon>
        <taxon>Burkholderiales</taxon>
        <taxon>Comamonadaceae</taxon>
        <taxon>Delftia</taxon>
    </lineage>
</organism>
<dbReference type="AlphaFoldDB" id="A0A7T2YUW8"/>
<accession>A0A7T2YUW8</accession>
<keyword evidence="1" id="KW-0732">Signal</keyword>
<dbReference type="RefSeq" id="WP_133074051.1">
    <property type="nucleotide sequence ID" value="NZ_CP065748.1"/>
</dbReference>